<evidence type="ECO:0008006" key="4">
    <source>
        <dbReference type="Google" id="ProtNLM"/>
    </source>
</evidence>
<feature type="chain" id="PRO_5021298738" description="Ser-Thr-rich glycosyl-phosphatidyl-inositol-anchored membrane family-domain-containing protein" evidence="1">
    <location>
        <begin position="17"/>
        <end position="211"/>
    </location>
</feature>
<evidence type="ECO:0000313" key="2">
    <source>
        <dbReference type="EMBL" id="TPX74309.1"/>
    </source>
</evidence>
<keyword evidence="1" id="KW-0732">Signal</keyword>
<evidence type="ECO:0000313" key="3">
    <source>
        <dbReference type="Proteomes" id="UP000320333"/>
    </source>
</evidence>
<keyword evidence="3" id="KW-1185">Reference proteome</keyword>
<gene>
    <name evidence="2" type="ORF">CcCBS67573_g04417</name>
</gene>
<dbReference type="EMBL" id="QEAP01000132">
    <property type="protein sequence ID" value="TPX74309.1"/>
    <property type="molecule type" value="Genomic_DNA"/>
</dbReference>
<organism evidence="2 3">
    <name type="scientific">Chytriomyces confervae</name>
    <dbReference type="NCBI Taxonomy" id="246404"/>
    <lineage>
        <taxon>Eukaryota</taxon>
        <taxon>Fungi</taxon>
        <taxon>Fungi incertae sedis</taxon>
        <taxon>Chytridiomycota</taxon>
        <taxon>Chytridiomycota incertae sedis</taxon>
        <taxon>Chytridiomycetes</taxon>
        <taxon>Chytridiales</taxon>
        <taxon>Chytriomycetaceae</taxon>
        <taxon>Chytriomyces</taxon>
    </lineage>
</organism>
<proteinExistence type="predicted"/>
<reference evidence="2 3" key="1">
    <citation type="journal article" date="2019" name="Sci. Rep.">
        <title>Comparative genomics of chytrid fungi reveal insights into the obligate biotrophic and pathogenic lifestyle of Synchytrium endobioticum.</title>
        <authorList>
            <person name="van de Vossenberg B.T.L.H."/>
            <person name="Warris S."/>
            <person name="Nguyen H.D.T."/>
            <person name="van Gent-Pelzer M.P.E."/>
            <person name="Joly D.L."/>
            <person name="van de Geest H.C."/>
            <person name="Bonants P.J.M."/>
            <person name="Smith D.S."/>
            <person name="Levesque C.A."/>
            <person name="van der Lee T.A.J."/>
        </authorList>
    </citation>
    <scope>NUCLEOTIDE SEQUENCE [LARGE SCALE GENOMIC DNA]</scope>
    <source>
        <strain evidence="2 3">CBS 675.73</strain>
    </source>
</reference>
<accession>A0A507FD87</accession>
<dbReference type="OrthoDB" id="2138647at2759"/>
<comment type="caution">
    <text evidence="2">The sequence shown here is derived from an EMBL/GenBank/DDBJ whole genome shotgun (WGS) entry which is preliminary data.</text>
</comment>
<sequence>MKLTLAALLSAIAVAAQTSTDSPAAPPSAPAAPAANSKQSITIITPTGNKAYKVGENMTITWNNNADPSDVAYQFTDITFELADASGGINKVTPLGVYFETYNKNASVGLLDVTAPVPQVKAGAAYCVRANIRGSTGFTYYFSPTFPIGMELNAVPSKSAQPAASGAANGAAAATGAAAVSPTPAAVTSKPSGGLSNTLLTFLGALPVLLF</sequence>
<protein>
    <recommendedName>
        <fullName evidence="4">Ser-Thr-rich glycosyl-phosphatidyl-inositol-anchored membrane family-domain-containing protein</fullName>
    </recommendedName>
</protein>
<name>A0A507FD87_9FUNG</name>
<evidence type="ECO:0000256" key="1">
    <source>
        <dbReference type="SAM" id="SignalP"/>
    </source>
</evidence>
<dbReference type="AlphaFoldDB" id="A0A507FD87"/>
<feature type="signal peptide" evidence="1">
    <location>
        <begin position="1"/>
        <end position="16"/>
    </location>
</feature>
<dbReference type="Proteomes" id="UP000320333">
    <property type="component" value="Unassembled WGS sequence"/>
</dbReference>